<evidence type="ECO:0000313" key="2">
    <source>
        <dbReference type="EMBL" id="MBB5183674.1"/>
    </source>
</evidence>
<organism evidence="2 3">
    <name type="scientific">Catenisphaera adipataccumulans</name>
    <dbReference type="NCBI Taxonomy" id="700500"/>
    <lineage>
        <taxon>Bacteria</taxon>
        <taxon>Bacillati</taxon>
        <taxon>Bacillota</taxon>
        <taxon>Erysipelotrichia</taxon>
        <taxon>Erysipelotrichales</taxon>
        <taxon>Erysipelotrichaceae</taxon>
        <taxon>Catenisphaera</taxon>
    </lineage>
</organism>
<keyword evidence="1" id="KW-0812">Transmembrane</keyword>
<feature type="transmembrane region" description="Helical" evidence="1">
    <location>
        <begin position="181"/>
        <end position="200"/>
    </location>
</feature>
<keyword evidence="3" id="KW-1185">Reference proteome</keyword>
<feature type="transmembrane region" description="Helical" evidence="1">
    <location>
        <begin position="50"/>
        <end position="72"/>
    </location>
</feature>
<feature type="transmembrane region" description="Helical" evidence="1">
    <location>
        <begin position="273"/>
        <end position="294"/>
    </location>
</feature>
<proteinExistence type="predicted"/>
<keyword evidence="1" id="KW-0472">Membrane</keyword>
<gene>
    <name evidence="2" type="ORF">HNQ47_001713</name>
</gene>
<dbReference type="Pfam" id="PF11449">
    <property type="entry name" value="ArsP_2"/>
    <property type="match status" value="1"/>
</dbReference>
<dbReference type="InterPro" id="IPR021552">
    <property type="entry name" value="ArsP_2"/>
</dbReference>
<feature type="transmembrane region" description="Helical" evidence="1">
    <location>
        <begin position="106"/>
        <end position="128"/>
    </location>
</feature>
<comment type="caution">
    <text evidence="2">The sequence shown here is derived from an EMBL/GenBank/DDBJ whole genome shotgun (WGS) entry which is preliminary data.</text>
</comment>
<dbReference type="NCBIfam" id="NF037962">
    <property type="entry name" value="arsenic_eff"/>
    <property type="match status" value="1"/>
</dbReference>
<dbReference type="RefSeq" id="WP_183328971.1">
    <property type="nucleotide sequence ID" value="NZ_JACHHK010000007.1"/>
</dbReference>
<feature type="transmembrane region" description="Helical" evidence="1">
    <location>
        <begin position="12"/>
        <end position="29"/>
    </location>
</feature>
<keyword evidence="1" id="KW-1133">Transmembrane helix</keyword>
<evidence type="ECO:0000256" key="1">
    <source>
        <dbReference type="SAM" id="Phobius"/>
    </source>
</evidence>
<evidence type="ECO:0008006" key="4">
    <source>
        <dbReference type="Google" id="ProtNLM"/>
    </source>
</evidence>
<feature type="transmembrane region" description="Helical" evidence="1">
    <location>
        <begin position="212"/>
        <end position="235"/>
    </location>
</feature>
<name>A0A7W8CZ35_9FIRM</name>
<sequence>MNILLDSFHDTWTMFPLLIVTYVIIEHFERRQNAKTDDKIFVGLQKFGPLIGALVGLLPQCGFSVLAAMLFVQRSITMGTLLAVMISTSDEAIPILLSNPSMYTTLGWVLIMKFILGISVGYLIDFLLRKRQHIIRFEDMPEENGEEYDEFDDYEGSAMQCPCCYTDKPMAVSVLLRSAKIWIFLFVTTLILTAIIQTFGEQALRTILLSNTVFQPVLAAVIGLIPNCAATVILAQLYATGSISSGSLLSGLITNSGLGMLVLIRYGERRRNILRIITILLITAILSGIIIQALA</sequence>
<dbReference type="AlphaFoldDB" id="A0A7W8CZ35"/>
<accession>A0A7W8CZ35</accession>
<evidence type="ECO:0000313" key="3">
    <source>
        <dbReference type="Proteomes" id="UP000539953"/>
    </source>
</evidence>
<dbReference type="EMBL" id="JACHHK010000007">
    <property type="protein sequence ID" value="MBB5183674.1"/>
    <property type="molecule type" value="Genomic_DNA"/>
</dbReference>
<reference evidence="2 3" key="1">
    <citation type="submission" date="2020-08" db="EMBL/GenBank/DDBJ databases">
        <title>Genomic Encyclopedia of Type Strains, Phase IV (KMG-IV): sequencing the most valuable type-strain genomes for metagenomic binning, comparative biology and taxonomic classification.</title>
        <authorList>
            <person name="Goeker M."/>
        </authorList>
    </citation>
    <scope>NUCLEOTIDE SEQUENCE [LARGE SCALE GENOMIC DNA]</scope>
    <source>
        <strain evidence="2 3">DSM 25799</strain>
    </source>
</reference>
<protein>
    <recommendedName>
        <fullName evidence="4">Arsenic efflux protein</fullName>
    </recommendedName>
</protein>
<dbReference type="Proteomes" id="UP000539953">
    <property type="component" value="Unassembled WGS sequence"/>
</dbReference>